<accession>A0A553RP11</accession>
<reference evidence="1 2" key="1">
    <citation type="journal article" date="2019" name="Sci. Data">
        <title>Hybrid genome assembly and annotation of Danionella translucida.</title>
        <authorList>
            <person name="Kadobianskyi M."/>
            <person name="Schulze L."/>
            <person name="Schuelke M."/>
            <person name="Judkewitz B."/>
        </authorList>
    </citation>
    <scope>NUCLEOTIDE SEQUENCE [LARGE SCALE GENOMIC DNA]</scope>
    <source>
        <strain evidence="1 2">Bolton</strain>
    </source>
</reference>
<dbReference type="EMBL" id="SRMA01002883">
    <property type="protein sequence ID" value="TRZ03915.1"/>
    <property type="molecule type" value="Genomic_DNA"/>
</dbReference>
<gene>
    <name evidence="1" type="ORF">DNTS_011094</name>
</gene>
<keyword evidence="2" id="KW-1185">Reference proteome</keyword>
<dbReference type="Proteomes" id="UP000316079">
    <property type="component" value="Unassembled WGS sequence"/>
</dbReference>
<evidence type="ECO:0000313" key="2">
    <source>
        <dbReference type="Proteomes" id="UP000316079"/>
    </source>
</evidence>
<dbReference type="AlphaFoldDB" id="A0A553RP11"/>
<evidence type="ECO:0000313" key="1">
    <source>
        <dbReference type="EMBL" id="TRZ03915.1"/>
    </source>
</evidence>
<proteinExistence type="predicted"/>
<protein>
    <submittedName>
        <fullName evidence="1">Uncharacterized protein</fullName>
    </submittedName>
</protein>
<comment type="caution">
    <text evidence="1">The sequence shown here is derived from an EMBL/GenBank/DDBJ whole genome shotgun (WGS) entry which is preliminary data.</text>
</comment>
<organism evidence="1 2">
    <name type="scientific">Danionella cerebrum</name>
    <dbReference type="NCBI Taxonomy" id="2873325"/>
    <lineage>
        <taxon>Eukaryota</taxon>
        <taxon>Metazoa</taxon>
        <taxon>Chordata</taxon>
        <taxon>Craniata</taxon>
        <taxon>Vertebrata</taxon>
        <taxon>Euteleostomi</taxon>
        <taxon>Actinopterygii</taxon>
        <taxon>Neopterygii</taxon>
        <taxon>Teleostei</taxon>
        <taxon>Ostariophysi</taxon>
        <taxon>Cypriniformes</taxon>
        <taxon>Danionidae</taxon>
        <taxon>Danioninae</taxon>
        <taxon>Danionella</taxon>
    </lineage>
</organism>
<name>A0A553RP11_9TELE</name>
<sequence length="110" mass="12480">MTERARGPSDVHPAEGYGWVSMCLLRGHATSAPLSCSREKVPEVEEKEVALHHGATHLFRRRLRVEGCLVLSESRSLQRWEAVVETTFLKSSFDFNEGNWSHSVRTETEV</sequence>